<feature type="region of interest" description="Disordered" evidence="1">
    <location>
        <begin position="29"/>
        <end position="109"/>
    </location>
</feature>
<accession>A0AAE1UGE8</accession>
<dbReference type="AlphaFoldDB" id="A0AAE1UGE8"/>
<organism evidence="2 3">
    <name type="scientific">Petrolisthes manimaculis</name>
    <dbReference type="NCBI Taxonomy" id="1843537"/>
    <lineage>
        <taxon>Eukaryota</taxon>
        <taxon>Metazoa</taxon>
        <taxon>Ecdysozoa</taxon>
        <taxon>Arthropoda</taxon>
        <taxon>Crustacea</taxon>
        <taxon>Multicrustacea</taxon>
        <taxon>Malacostraca</taxon>
        <taxon>Eumalacostraca</taxon>
        <taxon>Eucarida</taxon>
        <taxon>Decapoda</taxon>
        <taxon>Pleocyemata</taxon>
        <taxon>Anomura</taxon>
        <taxon>Galatheoidea</taxon>
        <taxon>Porcellanidae</taxon>
        <taxon>Petrolisthes</taxon>
    </lineage>
</organism>
<evidence type="ECO:0000313" key="2">
    <source>
        <dbReference type="EMBL" id="KAK4323598.1"/>
    </source>
</evidence>
<feature type="compositionally biased region" description="Polar residues" evidence="1">
    <location>
        <begin position="8"/>
        <end position="19"/>
    </location>
</feature>
<name>A0AAE1UGE8_9EUCA</name>
<sequence>MSIHAVGTDNTYTVTASSTPRHEKHVLLWLVLGSGGGGEERKERGGEGRKERGGEGRKERGGEGRKERGGEGRKERGGEGRKERGGEGRKERGGEGGRRGEQVRGTELKRDVLSREKNCAKEGQCLPQWPRDI</sequence>
<evidence type="ECO:0000313" key="3">
    <source>
        <dbReference type="Proteomes" id="UP001292094"/>
    </source>
</evidence>
<evidence type="ECO:0000256" key="1">
    <source>
        <dbReference type="SAM" id="MobiDB-lite"/>
    </source>
</evidence>
<feature type="compositionally biased region" description="Basic and acidic residues" evidence="1">
    <location>
        <begin position="38"/>
        <end position="109"/>
    </location>
</feature>
<keyword evidence="3" id="KW-1185">Reference proteome</keyword>
<feature type="region of interest" description="Disordered" evidence="1">
    <location>
        <begin position="1"/>
        <end position="20"/>
    </location>
</feature>
<gene>
    <name evidence="2" type="ORF">Pmani_005713</name>
</gene>
<comment type="caution">
    <text evidence="2">The sequence shown here is derived from an EMBL/GenBank/DDBJ whole genome shotgun (WGS) entry which is preliminary data.</text>
</comment>
<proteinExistence type="predicted"/>
<protein>
    <submittedName>
        <fullName evidence="2">Uncharacterized protein</fullName>
    </submittedName>
</protein>
<dbReference type="EMBL" id="JAWZYT010000428">
    <property type="protein sequence ID" value="KAK4323598.1"/>
    <property type="molecule type" value="Genomic_DNA"/>
</dbReference>
<reference evidence="2" key="1">
    <citation type="submission" date="2023-11" db="EMBL/GenBank/DDBJ databases">
        <title>Genome assemblies of two species of porcelain crab, Petrolisthes cinctipes and Petrolisthes manimaculis (Anomura: Porcellanidae).</title>
        <authorList>
            <person name="Angst P."/>
        </authorList>
    </citation>
    <scope>NUCLEOTIDE SEQUENCE</scope>
    <source>
        <strain evidence="2">PB745_02</strain>
        <tissue evidence="2">Gill</tissue>
    </source>
</reference>
<dbReference type="Proteomes" id="UP001292094">
    <property type="component" value="Unassembled WGS sequence"/>
</dbReference>